<dbReference type="InterPro" id="IPR038729">
    <property type="entry name" value="Rad50/SbcC_AAA"/>
</dbReference>
<keyword evidence="3" id="KW-0742">SOS response</keyword>
<dbReference type="GO" id="GO:0005524">
    <property type="term" value="F:ATP binding"/>
    <property type="evidence" value="ECO:0007669"/>
    <property type="project" value="UniProtKB-KW"/>
</dbReference>
<dbReference type="EMBL" id="JAKWJU010000002">
    <property type="protein sequence ID" value="MCH6162617.1"/>
    <property type="molecule type" value="Genomic_DNA"/>
</dbReference>
<sequence>MQGREQVQLQFFHADRLANDAVRLRDPHRLIESVTKLCFACFFLARSGTYATPEVRRAALELAEKCSAGVRIPRFIRVGLRTRLEETKTDSADWLSFLGPGFDAAKVEDILKDAKIMGSRKDLFILPDHDRLEDIESAADLLAIAASAQQEQANRLSLSVAYDRSDSEARIKLVELFGIRGAPGSLKIPFLLKKEPVSSLIFGENGTGKSTIVDAVEFALQGRIGRSTLYDSPVSPALRSFSRDSGNWSMVELSDGTQVRREVVTNAGGAIAADPLTVRPGFRLAPITIRRADLLRFLDTGALSRGTILLDYFPASAETLAIRPDEAAHRLEATLTELRIRRTAYAERLAPLLGVHPADVDGREGFGKVVQKRVYKEQTPHSFQQNGGWERMDPELARVIRNLFQVHSEMRSIKKQIAAKDNLLNPVLHRDQVDLLKVALQGVGDEVTQAFTEICREHPVERIDILFGRSGPLSLDIRVGLIDGRSCFPQQIFSEAYRDLLALLFFTSVAKKAAEHGQARILILDDVLQSVDAGVRQDFVNHLLRNFQDWQLIFTVHDRLWMERLRSLFNVHEHRFVEHQIRSWHSFEGPILQPPGVDVLSKDLLLMLNHGEPDGIVGRAGPLLENLCRELCARFGLMVPYRRDGRHMLADLWSATESSLRNTRLEPQIRNLAADRSLRNLAAHSDPKVLQLSMNEALHFGRAVLDLYSEIRCPNCRRWVNEGKGCGSQSCISNIKL</sequence>
<dbReference type="Pfam" id="PF13476">
    <property type="entry name" value="AAA_23"/>
    <property type="match status" value="1"/>
</dbReference>
<reference evidence="5" key="1">
    <citation type="submission" date="2022-03" db="EMBL/GenBank/DDBJ databases">
        <authorList>
            <person name="Santos J.D.N."/>
            <person name="Kallscheuer N."/>
            <person name="Jogler C."/>
            <person name="Lage O.M."/>
        </authorList>
    </citation>
    <scope>NUCLEOTIDE SEQUENCE</scope>
    <source>
        <strain evidence="5">M600PL45_2</strain>
    </source>
</reference>
<dbReference type="Proteomes" id="UP001166784">
    <property type="component" value="Unassembled WGS sequence"/>
</dbReference>
<feature type="domain" description="Rad50/SbcC-type AAA" evidence="4">
    <location>
        <begin position="187"/>
        <end position="229"/>
    </location>
</feature>
<keyword evidence="6" id="KW-1185">Reference proteome</keyword>
<evidence type="ECO:0000256" key="1">
    <source>
        <dbReference type="ARBA" id="ARBA00022763"/>
    </source>
</evidence>
<evidence type="ECO:0000259" key="4">
    <source>
        <dbReference type="Pfam" id="PF13476"/>
    </source>
</evidence>
<name>A0ABS9T280_9ACTN</name>
<dbReference type="SUPFAM" id="SSF52540">
    <property type="entry name" value="P-loop containing nucleoside triphosphate hydrolases"/>
    <property type="match status" value="1"/>
</dbReference>
<keyword evidence="5" id="KW-0067">ATP-binding</keyword>
<keyword evidence="5" id="KW-0547">Nucleotide-binding</keyword>
<evidence type="ECO:0000256" key="2">
    <source>
        <dbReference type="ARBA" id="ARBA00023204"/>
    </source>
</evidence>
<comment type="caution">
    <text evidence="5">The sequence shown here is derived from an EMBL/GenBank/DDBJ whole genome shotgun (WGS) entry which is preliminary data.</text>
</comment>
<proteinExistence type="predicted"/>
<gene>
    <name evidence="5" type="ORF">MMA15_20175</name>
</gene>
<evidence type="ECO:0000313" key="5">
    <source>
        <dbReference type="EMBL" id="MCH6162617.1"/>
    </source>
</evidence>
<keyword evidence="2" id="KW-0234">DNA repair</keyword>
<evidence type="ECO:0000256" key="3">
    <source>
        <dbReference type="ARBA" id="ARBA00023236"/>
    </source>
</evidence>
<dbReference type="PANTHER" id="PTHR32182">
    <property type="entry name" value="DNA REPLICATION AND REPAIR PROTEIN RECF"/>
    <property type="match status" value="1"/>
</dbReference>
<accession>A0ABS9T280</accession>
<organism evidence="5 6">
    <name type="scientific">Streptomyces marispadix</name>
    <dbReference type="NCBI Taxonomy" id="2922868"/>
    <lineage>
        <taxon>Bacteria</taxon>
        <taxon>Bacillati</taxon>
        <taxon>Actinomycetota</taxon>
        <taxon>Actinomycetes</taxon>
        <taxon>Kitasatosporales</taxon>
        <taxon>Streptomycetaceae</taxon>
        <taxon>Streptomyces</taxon>
    </lineage>
</organism>
<dbReference type="InterPro" id="IPR027417">
    <property type="entry name" value="P-loop_NTPase"/>
</dbReference>
<dbReference type="Gene3D" id="3.40.50.300">
    <property type="entry name" value="P-loop containing nucleotide triphosphate hydrolases"/>
    <property type="match status" value="1"/>
</dbReference>
<dbReference type="PANTHER" id="PTHR32182:SF0">
    <property type="entry name" value="DNA REPLICATION AND REPAIR PROTEIN RECF"/>
    <property type="match status" value="1"/>
</dbReference>
<keyword evidence="1" id="KW-0227">DNA damage</keyword>
<protein>
    <submittedName>
        <fullName evidence="5">ATP-binding protein</fullName>
    </submittedName>
</protein>
<reference evidence="5" key="2">
    <citation type="journal article" date="2023" name="Int. J. Syst. Evol. Microbiol.">
        <title>Streptomyces marispadix sp. nov., isolated from marine beach sediment of the Northern Coast of Portugal.</title>
        <authorList>
            <person name="dos Santos J.D.N."/>
            <person name="Vitorino I.R."/>
            <person name="Kallscheuer N."/>
            <person name="Srivastava A."/>
            <person name="Krautwurst S."/>
            <person name="Marz M."/>
            <person name="Jogler C."/>
            <person name="Lobo Da Cunha A."/>
            <person name="Catita J."/>
            <person name="Goncalves H."/>
            <person name="Gonzalez I."/>
            <person name="Reyes F."/>
            <person name="Lage O.M."/>
        </authorList>
    </citation>
    <scope>NUCLEOTIDE SEQUENCE</scope>
    <source>
        <strain evidence="5">M600PL45_2</strain>
    </source>
</reference>
<evidence type="ECO:0000313" key="6">
    <source>
        <dbReference type="Proteomes" id="UP001166784"/>
    </source>
</evidence>
<dbReference type="RefSeq" id="WP_241061542.1">
    <property type="nucleotide sequence ID" value="NZ_JAKWJU010000002.1"/>
</dbReference>